<accession>A0A9D1SUB4</accession>
<dbReference type="GO" id="GO:0008206">
    <property type="term" value="P:bile acid metabolic process"/>
    <property type="evidence" value="ECO:0007669"/>
    <property type="project" value="UniProtKB-ARBA"/>
</dbReference>
<evidence type="ECO:0000313" key="5">
    <source>
        <dbReference type="Proteomes" id="UP000824130"/>
    </source>
</evidence>
<dbReference type="FunFam" id="3.40.50.720:FF:000084">
    <property type="entry name" value="Short-chain dehydrogenase reductase"/>
    <property type="match status" value="1"/>
</dbReference>
<protein>
    <submittedName>
        <fullName evidence="4">SDR family oxidoreductase</fullName>
    </submittedName>
</protein>
<dbReference type="EMBL" id="DVOB01000063">
    <property type="protein sequence ID" value="HIU95635.1"/>
    <property type="molecule type" value="Genomic_DNA"/>
</dbReference>
<dbReference type="GO" id="GO:0016491">
    <property type="term" value="F:oxidoreductase activity"/>
    <property type="evidence" value="ECO:0007669"/>
    <property type="project" value="UniProtKB-KW"/>
</dbReference>
<dbReference type="PRINTS" id="PR00080">
    <property type="entry name" value="SDRFAMILY"/>
</dbReference>
<keyword evidence="3" id="KW-0753">Steroid metabolism</keyword>
<evidence type="ECO:0000256" key="3">
    <source>
        <dbReference type="ARBA" id="ARBA00023221"/>
    </source>
</evidence>
<comment type="similarity">
    <text evidence="1">Belongs to the short-chain dehydrogenases/reductases (SDR) family.</text>
</comment>
<dbReference type="PANTHER" id="PTHR42879">
    <property type="entry name" value="3-OXOACYL-(ACYL-CARRIER-PROTEIN) REDUCTASE"/>
    <property type="match status" value="1"/>
</dbReference>
<dbReference type="Proteomes" id="UP000824130">
    <property type="component" value="Unassembled WGS sequence"/>
</dbReference>
<dbReference type="Gene3D" id="3.40.50.720">
    <property type="entry name" value="NAD(P)-binding Rossmann-like Domain"/>
    <property type="match status" value="1"/>
</dbReference>
<dbReference type="InterPro" id="IPR002347">
    <property type="entry name" value="SDR_fam"/>
</dbReference>
<dbReference type="InterPro" id="IPR050259">
    <property type="entry name" value="SDR"/>
</dbReference>
<gene>
    <name evidence="4" type="ORF">IAD25_02860</name>
</gene>
<keyword evidence="2" id="KW-0560">Oxidoreductase</keyword>
<evidence type="ECO:0000256" key="1">
    <source>
        <dbReference type="ARBA" id="ARBA00006484"/>
    </source>
</evidence>
<evidence type="ECO:0000313" key="4">
    <source>
        <dbReference type="EMBL" id="HIU95635.1"/>
    </source>
</evidence>
<organism evidence="4 5">
    <name type="scientific">Candidatus Allocopromorpha excrementipullorum</name>
    <dbReference type="NCBI Taxonomy" id="2840743"/>
    <lineage>
        <taxon>Bacteria</taxon>
        <taxon>Bacillati</taxon>
        <taxon>Bacillota</taxon>
        <taxon>Clostridia</taxon>
        <taxon>Eubacteriales</taxon>
        <taxon>Eubacteriaceae</taxon>
        <taxon>Eubacteriaceae incertae sedis</taxon>
        <taxon>Candidatus Allocopromorpha</taxon>
    </lineage>
</organism>
<reference evidence="4" key="1">
    <citation type="submission" date="2020-10" db="EMBL/GenBank/DDBJ databases">
        <authorList>
            <person name="Gilroy R."/>
        </authorList>
    </citation>
    <scope>NUCLEOTIDE SEQUENCE</scope>
    <source>
        <strain evidence="4">ChiSjej4B22-8349</strain>
    </source>
</reference>
<reference evidence="4" key="2">
    <citation type="journal article" date="2021" name="PeerJ">
        <title>Extensive microbial diversity within the chicken gut microbiome revealed by metagenomics and culture.</title>
        <authorList>
            <person name="Gilroy R."/>
            <person name="Ravi A."/>
            <person name="Getino M."/>
            <person name="Pursley I."/>
            <person name="Horton D.L."/>
            <person name="Alikhan N.F."/>
            <person name="Baker D."/>
            <person name="Gharbi K."/>
            <person name="Hall N."/>
            <person name="Watson M."/>
            <person name="Adriaenssens E.M."/>
            <person name="Foster-Nyarko E."/>
            <person name="Jarju S."/>
            <person name="Secka A."/>
            <person name="Antonio M."/>
            <person name="Oren A."/>
            <person name="Chaudhuri R.R."/>
            <person name="La Ragione R."/>
            <person name="Hildebrand F."/>
            <person name="Pallen M.J."/>
        </authorList>
    </citation>
    <scope>NUCLEOTIDE SEQUENCE</scope>
    <source>
        <strain evidence="4">ChiSjej4B22-8349</strain>
    </source>
</reference>
<keyword evidence="3" id="KW-0443">Lipid metabolism</keyword>
<dbReference type="PRINTS" id="PR00081">
    <property type="entry name" value="GDHRDH"/>
</dbReference>
<dbReference type="InterPro" id="IPR020904">
    <property type="entry name" value="Sc_DH/Rdtase_CS"/>
</dbReference>
<sequence length="266" mass="28533">MKQFIDFTDKVCLVTGAGSENGIGFKTAEILGLLGGRVIIVSTTERILERERELKKQGIRVKGKIADLMDRSQVKSLIQDIIAVYGKIDVLVNNAGMIQTGVAGEEEADIEDVTDESWDRDIERNLGITFNVTRAVIGHMKSAGYGRIVNTSSVTGPVVSNPGSASYSAAKAAIVGMSKSVAIEAGGYGVTINNVLPGWIQTASQLEAEYQGGLNTPMKRSGTAEEVASMIVFLCSEKASYITGQEFIVDGGNTIQEYKGAPEYYY</sequence>
<dbReference type="CDD" id="cd05233">
    <property type="entry name" value="SDR_c"/>
    <property type="match status" value="1"/>
</dbReference>
<dbReference type="InterPro" id="IPR036291">
    <property type="entry name" value="NAD(P)-bd_dom_sf"/>
</dbReference>
<evidence type="ECO:0000256" key="2">
    <source>
        <dbReference type="ARBA" id="ARBA00023002"/>
    </source>
</evidence>
<dbReference type="SUPFAM" id="SSF51735">
    <property type="entry name" value="NAD(P)-binding Rossmann-fold domains"/>
    <property type="match status" value="1"/>
</dbReference>
<name>A0A9D1SUB4_9FIRM</name>
<dbReference type="PANTHER" id="PTHR42879:SF2">
    <property type="entry name" value="3-OXOACYL-[ACYL-CARRIER-PROTEIN] REDUCTASE FABG"/>
    <property type="match status" value="1"/>
</dbReference>
<comment type="caution">
    <text evidence="4">The sequence shown here is derived from an EMBL/GenBank/DDBJ whole genome shotgun (WGS) entry which is preliminary data.</text>
</comment>
<proteinExistence type="inferred from homology"/>
<dbReference type="AlphaFoldDB" id="A0A9D1SUB4"/>
<dbReference type="Pfam" id="PF13561">
    <property type="entry name" value="adh_short_C2"/>
    <property type="match status" value="1"/>
</dbReference>
<dbReference type="PROSITE" id="PS00061">
    <property type="entry name" value="ADH_SHORT"/>
    <property type="match status" value="1"/>
</dbReference>